<gene>
    <name evidence="7" type="ORF">DSTB1V02_LOCUS5582</name>
</gene>
<feature type="transmembrane region" description="Helical" evidence="6">
    <location>
        <begin position="20"/>
        <end position="47"/>
    </location>
</feature>
<protein>
    <recommendedName>
        <fullName evidence="9">Major facilitator superfamily (MFS) profile domain-containing protein</fullName>
    </recommendedName>
</protein>
<dbReference type="Proteomes" id="UP000677054">
    <property type="component" value="Unassembled WGS sequence"/>
</dbReference>
<dbReference type="EMBL" id="LR900449">
    <property type="protein sequence ID" value="CAD7245715.1"/>
    <property type="molecule type" value="Genomic_DNA"/>
</dbReference>
<dbReference type="PANTHER" id="PTHR23506">
    <property type="entry name" value="GH10249P"/>
    <property type="match status" value="1"/>
</dbReference>
<feature type="transmembrane region" description="Helical" evidence="6">
    <location>
        <begin position="123"/>
        <end position="143"/>
    </location>
</feature>
<feature type="transmembrane region" description="Helical" evidence="6">
    <location>
        <begin position="183"/>
        <end position="206"/>
    </location>
</feature>
<reference evidence="7" key="1">
    <citation type="submission" date="2020-11" db="EMBL/GenBank/DDBJ databases">
        <authorList>
            <person name="Tran Van P."/>
        </authorList>
    </citation>
    <scope>NUCLEOTIDE SEQUENCE</scope>
</reference>
<accession>A0A7R8XD88</accession>
<comment type="subcellular location">
    <subcellularLocation>
        <location evidence="1">Membrane</location>
        <topology evidence="1">Multi-pass membrane protein</topology>
    </subcellularLocation>
</comment>
<sequence length="342" mass="37343">MAEPRLSLNSFVDLIEDWMWFVTVCYLLRILQGVGYAFFATTIFALVAHFFPKSMGTVLYSDFRTVRDFQSVDLPRMKPFFFHMGSWVVCVAIIVLSSAFAFFYPVLQPHVEAVFGMTESTTALLYLVFTGSYGVTGILSGYIADHFAKWRKAQLGIAFLAIAFSFLLLGPASFLHIPRSLGLLIGSLVLTGASLSFSLIPTFGIINEEARLAGYDDNIGTASLMSGMWNSMFSLGEAVGPAISGALYDVSDFSTAAIVFAGICFGTGDGETEKGVMLREIRLLMHTYQPESMLIRIVSLPSALSSPHLLHGKPFSKSKTLFAISSSFSSIVFPSPPALPPY</sequence>
<name>A0A7R8XD88_9CRUS</name>
<evidence type="ECO:0008006" key="9">
    <source>
        <dbReference type="Google" id="ProtNLM"/>
    </source>
</evidence>
<evidence type="ECO:0000256" key="1">
    <source>
        <dbReference type="ARBA" id="ARBA00004141"/>
    </source>
</evidence>
<dbReference type="OrthoDB" id="446368at2759"/>
<dbReference type="InterPro" id="IPR036259">
    <property type="entry name" value="MFS_trans_sf"/>
</dbReference>
<dbReference type="PANTHER" id="PTHR23506:SF28">
    <property type="entry name" value="MFS-TYPE TRANSPORTER SLC18B1-LIKE PROTEIN"/>
    <property type="match status" value="1"/>
</dbReference>
<evidence type="ECO:0000256" key="5">
    <source>
        <dbReference type="ARBA" id="ARBA00023136"/>
    </source>
</evidence>
<keyword evidence="5 6" id="KW-0472">Membrane</keyword>
<keyword evidence="3 6" id="KW-0812">Transmembrane</keyword>
<feature type="transmembrane region" description="Helical" evidence="6">
    <location>
        <begin position="155"/>
        <end position="177"/>
    </location>
</feature>
<evidence type="ECO:0000256" key="6">
    <source>
        <dbReference type="SAM" id="Phobius"/>
    </source>
</evidence>
<dbReference type="SUPFAM" id="SSF103473">
    <property type="entry name" value="MFS general substrate transporter"/>
    <property type="match status" value="1"/>
</dbReference>
<dbReference type="EMBL" id="CAJPEV010000932">
    <property type="protein sequence ID" value="CAG0889596.1"/>
    <property type="molecule type" value="Genomic_DNA"/>
</dbReference>
<evidence type="ECO:0000256" key="2">
    <source>
        <dbReference type="ARBA" id="ARBA00022448"/>
    </source>
</evidence>
<dbReference type="AlphaFoldDB" id="A0A7R8XD88"/>
<evidence type="ECO:0000313" key="8">
    <source>
        <dbReference type="Proteomes" id="UP000677054"/>
    </source>
</evidence>
<dbReference type="GO" id="GO:0016020">
    <property type="term" value="C:membrane"/>
    <property type="evidence" value="ECO:0007669"/>
    <property type="project" value="UniProtKB-SubCell"/>
</dbReference>
<dbReference type="Gene3D" id="1.20.1250.20">
    <property type="entry name" value="MFS general substrate transporter like domains"/>
    <property type="match status" value="1"/>
</dbReference>
<dbReference type="InterPro" id="IPR050930">
    <property type="entry name" value="MFS_Vesicular_Transporter"/>
</dbReference>
<evidence type="ECO:0000256" key="4">
    <source>
        <dbReference type="ARBA" id="ARBA00022989"/>
    </source>
</evidence>
<dbReference type="GO" id="GO:0022857">
    <property type="term" value="F:transmembrane transporter activity"/>
    <property type="evidence" value="ECO:0007669"/>
    <property type="project" value="InterPro"/>
</dbReference>
<keyword evidence="8" id="KW-1185">Reference proteome</keyword>
<dbReference type="Pfam" id="PF07690">
    <property type="entry name" value="MFS_1"/>
    <property type="match status" value="1"/>
</dbReference>
<keyword evidence="2" id="KW-0813">Transport</keyword>
<keyword evidence="4 6" id="KW-1133">Transmembrane helix</keyword>
<dbReference type="InterPro" id="IPR011701">
    <property type="entry name" value="MFS"/>
</dbReference>
<feature type="transmembrane region" description="Helical" evidence="6">
    <location>
        <begin position="80"/>
        <end position="103"/>
    </location>
</feature>
<organism evidence="7">
    <name type="scientific">Darwinula stevensoni</name>
    <dbReference type="NCBI Taxonomy" id="69355"/>
    <lineage>
        <taxon>Eukaryota</taxon>
        <taxon>Metazoa</taxon>
        <taxon>Ecdysozoa</taxon>
        <taxon>Arthropoda</taxon>
        <taxon>Crustacea</taxon>
        <taxon>Oligostraca</taxon>
        <taxon>Ostracoda</taxon>
        <taxon>Podocopa</taxon>
        <taxon>Podocopida</taxon>
        <taxon>Darwinulocopina</taxon>
        <taxon>Darwinuloidea</taxon>
        <taxon>Darwinulidae</taxon>
        <taxon>Darwinula</taxon>
    </lineage>
</organism>
<proteinExistence type="predicted"/>
<evidence type="ECO:0000256" key="3">
    <source>
        <dbReference type="ARBA" id="ARBA00022692"/>
    </source>
</evidence>
<evidence type="ECO:0000313" key="7">
    <source>
        <dbReference type="EMBL" id="CAD7245715.1"/>
    </source>
</evidence>